<dbReference type="GO" id="GO:0008233">
    <property type="term" value="F:peptidase activity"/>
    <property type="evidence" value="ECO:0007669"/>
    <property type="project" value="UniProtKB-KW"/>
</dbReference>
<evidence type="ECO:0000256" key="5">
    <source>
        <dbReference type="ARBA" id="ARBA00023186"/>
    </source>
</evidence>
<evidence type="ECO:0000313" key="11">
    <source>
        <dbReference type="EMBL" id="WWC63379.1"/>
    </source>
</evidence>
<dbReference type="VEuPathDB" id="FungiDB:I303_05999"/>
<dbReference type="PANTHER" id="PTHR11638">
    <property type="entry name" value="ATP-DEPENDENT CLP PROTEASE"/>
    <property type="match status" value="1"/>
</dbReference>
<dbReference type="Pfam" id="PF17871">
    <property type="entry name" value="AAA_lid_9"/>
    <property type="match status" value="1"/>
</dbReference>
<dbReference type="GO" id="GO:0034605">
    <property type="term" value="P:cellular response to heat"/>
    <property type="evidence" value="ECO:0007669"/>
    <property type="project" value="TreeGrafter"/>
</dbReference>
<dbReference type="PROSITE" id="PS00870">
    <property type="entry name" value="CLPAB_1"/>
    <property type="match status" value="1"/>
</dbReference>
<dbReference type="EMBL" id="CP144536">
    <property type="protein sequence ID" value="WWC63379.1"/>
    <property type="molecule type" value="Genomic_DNA"/>
</dbReference>
<feature type="compositionally biased region" description="Low complexity" evidence="7">
    <location>
        <begin position="795"/>
        <end position="810"/>
    </location>
</feature>
<dbReference type="Pfam" id="PF00004">
    <property type="entry name" value="AAA"/>
    <property type="match status" value="1"/>
</dbReference>
<feature type="domain" description="AAA+ ATPase" evidence="8">
    <location>
        <begin position="520"/>
        <end position="695"/>
    </location>
</feature>
<feature type="compositionally biased region" description="Low complexity" evidence="7">
    <location>
        <begin position="10"/>
        <end position="21"/>
    </location>
</feature>
<dbReference type="InterPro" id="IPR018368">
    <property type="entry name" value="ClpA/B_CS1"/>
</dbReference>
<dbReference type="InterPro" id="IPR001270">
    <property type="entry name" value="ClpA/B"/>
</dbReference>
<dbReference type="Gene3D" id="1.10.8.60">
    <property type="match status" value="1"/>
</dbReference>
<feature type="region of interest" description="Disordered" evidence="7">
    <location>
        <begin position="784"/>
        <end position="828"/>
    </location>
</feature>
<keyword evidence="3" id="KW-0547">Nucleotide-binding</keyword>
<name>A0A1A6A0Y6_9TREE</name>
<dbReference type="InterPro" id="IPR003593">
    <property type="entry name" value="AAA+_ATPase"/>
</dbReference>
<dbReference type="Pfam" id="PF10431">
    <property type="entry name" value="ClpB_D2-small"/>
    <property type="match status" value="1"/>
</dbReference>
<evidence type="ECO:0000256" key="7">
    <source>
        <dbReference type="SAM" id="MobiDB-lite"/>
    </source>
</evidence>
<dbReference type="FunFam" id="3.40.50.300:FF:000120">
    <property type="entry name" value="ATP-dependent chaperone ClpB"/>
    <property type="match status" value="1"/>
</dbReference>
<dbReference type="CDD" id="cd00009">
    <property type="entry name" value="AAA"/>
    <property type="match status" value="1"/>
</dbReference>
<dbReference type="SMART" id="SM01086">
    <property type="entry name" value="ClpB_D2-small"/>
    <property type="match status" value="1"/>
</dbReference>
<dbReference type="FunFam" id="3.40.50.300:FF:000025">
    <property type="entry name" value="ATP-dependent Clp protease subunit"/>
    <property type="match status" value="1"/>
</dbReference>
<evidence type="ECO:0000256" key="1">
    <source>
        <dbReference type="ARBA" id="ARBA00008675"/>
    </source>
</evidence>
<keyword evidence="10" id="KW-0378">Hydrolase</keyword>
<protein>
    <submittedName>
        <fullName evidence="10">ATP-dependent Clp protease ATP-binding subunit ClpB</fullName>
    </submittedName>
</protein>
<evidence type="ECO:0000256" key="2">
    <source>
        <dbReference type="ARBA" id="ARBA00022737"/>
    </source>
</evidence>
<keyword evidence="10" id="KW-0645">Protease</keyword>
<dbReference type="GO" id="GO:0016887">
    <property type="term" value="F:ATP hydrolysis activity"/>
    <property type="evidence" value="ECO:0007669"/>
    <property type="project" value="InterPro"/>
</dbReference>
<accession>A0A1A6A0Y6</accession>
<evidence type="ECO:0000313" key="10">
    <source>
        <dbReference type="EMBL" id="OBR83719.1"/>
    </source>
</evidence>
<dbReference type="GeneID" id="28969698"/>
<evidence type="ECO:0000256" key="6">
    <source>
        <dbReference type="SAM" id="Coils"/>
    </source>
</evidence>
<dbReference type="Proteomes" id="UP000078595">
    <property type="component" value="Chromosome 7"/>
</dbReference>
<gene>
    <name evidence="10" type="ORF">I303_05999</name>
    <name evidence="11" type="ORF">I303_105979</name>
</gene>
<feature type="compositionally biased region" description="Gly residues" evidence="7">
    <location>
        <begin position="58"/>
        <end position="70"/>
    </location>
</feature>
<evidence type="ECO:0000259" key="8">
    <source>
        <dbReference type="SMART" id="SM00382"/>
    </source>
</evidence>
<dbReference type="CDD" id="cd19499">
    <property type="entry name" value="RecA-like_ClpB_Hsp104-like"/>
    <property type="match status" value="1"/>
</dbReference>
<dbReference type="GO" id="GO:0005759">
    <property type="term" value="C:mitochondrial matrix"/>
    <property type="evidence" value="ECO:0007669"/>
    <property type="project" value="TreeGrafter"/>
</dbReference>
<dbReference type="STRING" id="1296121.A0A1A6A0Y6"/>
<dbReference type="PANTHER" id="PTHR11638:SF176">
    <property type="entry name" value="HEAT SHOCK PROTEIN 78, MITOCHONDRIAL"/>
    <property type="match status" value="1"/>
</dbReference>
<evidence type="ECO:0000259" key="9">
    <source>
        <dbReference type="SMART" id="SM01086"/>
    </source>
</evidence>
<dbReference type="Pfam" id="PF07724">
    <property type="entry name" value="AAA_2"/>
    <property type="match status" value="1"/>
</dbReference>
<proteinExistence type="inferred from homology"/>
<dbReference type="GO" id="GO:0042026">
    <property type="term" value="P:protein refolding"/>
    <property type="evidence" value="ECO:0007669"/>
    <property type="project" value="TreeGrafter"/>
</dbReference>
<keyword evidence="6" id="KW-0175">Coiled coil</keyword>
<keyword evidence="5" id="KW-0143">Chaperone</keyword>
<dbReference type="GO" id="GO:0005524">
    <property type="term" value="F:ATP binding"/>
    <property type="evidence" value="ECO:0007669"/>
    <property type="project" value="UniProtKB-KW"/>
</dbReference>
<feature type="region of interest" description="Disordered" evidence="7">
    <location>
        <begin position="1"/>
        <end position="77"/>
    </location>
</feature>
<feature type="compositionally biased region" description="Pro residues" evidence="7">
    <location>
        <begin position="45"/>
        <end position="57"/>
    </location>
</feature>
<dbReference type="FunFam" id="3.40.50.300:FF:000010">
    <property type="entry name" value="Chaperone clpB 1, putative"/>
    <property type="match status" value="1"/>
</dbReference>
<dbReference type="GO" id="GO:0043335">
    <property type="term" value="P:protein unfolding"/>
    <property type="evidence" value="ECO:0007669"/>
    <property type="project" value="TreeGrafter"/>
</dbReference>
<organism evidence="10">
    <name type="scientific">Kwoniella dejecticola CBS 10117</name>
    <dbReference type="NCBI Taxonomy" id="1296121"/>
    <lineage>
        <taxon>Eukaryota</taxon>
        <taxon>Fungi</taxon>
        <taxon>Dikarya</taxon>
        <taxon>Basidiomycota</taxon>
        <taxon>Agaricomycotina</taxon>
        <taxon>Tremellomycetes</taxon>
        <taxon>Tremellales</taxon>
        <taxon>Cryptococcaceae</taxon>
        <taxon>Kwoniella</taxon>
    </lineage>
</organism>
<dbReference type="PRINTS" id="PR00300">
    <property type="entry name" value="CLPPROTEASEA"/>
</dbReference>
<keyword evidence="12" id="KW-1185">Reference proteome</keyword>
<evidence type="ECO:0000256" key="4">
    <source>
        <dbReference type="ARBA" id="ARBA00022840"/>
    </source>
</evidence>
<reference evidence="11" key="3">
    <citation type="submission" date="2024-02" db="EMBL/GenBank/DDBJ databases">
        <title>Comparative genomics of Cryptococcus and Kwoniella reveals pathogenesis evolution and contrasting modes of karyotype evolution via chromosome fusion or intercentromeric recombination.</title>
        <authorList>
            <person name="Coelho M.A."/>
            <person name="David-Palma M."/>
            <person name="Shea T."/>
            <person name="Bowers K."/>
            <person name="McGinley-Smith S."/>
            <person name="Mohammad A.W."/>
            <person name="Gnirke A."/>
            <person name="Yurkov A.M."/>
            <person name="Nowrousian M."/>
            <person name="Sun S."/>
            <person name="Cuomo C.A."/>
            <person name="Heitman J."/>
        </authorList>
    </citation>
    <scope>NUCLEOTIDE SEQUENCE</scope>
    <source>
        <strain evidence="11">CBS 10117</strain>
    </source>
</reference>
<dbReference type="InterPro" id="IPR019489">
    <property type="entry name" value="Clp_ATPase_C"/>
</dbReference>
<sequence>MLARKHLIRTTRLPSRSSLTTKPLLTRPSTRILTPLVARSYAQGPPRPPPGGPPPPGGSGGMRFPGGMGGPSQPEKGATLQQFSVDLTQLARDGKLDPTIGRDEEIRRTIQILSRRTKSNPVLLGLPGVGKTAILEGLATRIVNKEVPESLHGKRLLSLDLSMLLAGTGVRGEFESRFKALLKDIEEEEGNVICFIDELHTLLNLGKAEGSMDAGNMIKPALARGLQLVGATTLDEYKKTIEKDAALQRRFQPIMVNEPSVESTISILRGLKTRFETHFGVSIADSALVTAAVYSDRYIPDRYLPDKAIDLVDEASSALKLAQESRPSQLESLDREIVTLEIERESLKNEEDPFSVSRREKVESQLEEKKKEQKHLAELWRTERERVGEIKQIKEQIEQANIELENAQRNGEFEKASKLRFSTIPQLQARLPKAQAELDSEKAQEPNMSVQDRVTSEDIAVVVAKSTGIPVNNLLKGERERLVHMEDSLKNRVVGQDQVVHAVSDAIRLSRAGLQSPSRPLASFLFLGPTGVGKSELTKALAEFLFADEKRGLIQLNMSEFHDKHTVSRLIGATAGFVGYEEGGQLTEAVRRRPYAVVVFDEIEKAHPDVANILLQILDEGCLTDGQGRQVNFKNTIICLTSNLGSEALYESNACHPDGSITETTRSEVLKSVGQFFRPELINRLDELLVFNKLPPSIILDIIQLRLRELQGRLDSRRITLDVTEEAQVWLANKGYSEQFGARAVQRVIRDKVVTKVAERLLNGSIQDGEIVKIDLDNKENEIRISSRPDPTQPVPTTTTQSNSNSKTDTPPSASAPNGDAIRPEPRLLEVLEDGVEEVGEDGDQPRRVVYG</sequence>
<dbReference type="RefSeq" id="XP_018261561.1">
    <property type="nucleotide sequence ID" value="XM_018409289.1"/>
</dbReference>
<keyword evidence="2" id="KW-0677">Repeat</keyword>
<evidence type="ECO:0000256" key="3">
    <source>
        <dbReference type="ARBA" id="ARBA00022741"/>
    </source>
</evidence>
<dbReference type="OrthoDB" id="47330at2759"/>
<feature type="domain" description="Clp ATPase C-terminal" evidence="9">
    <location>
        <begin position="694"/>
        <end position="785"/>
    </location>
</feature>
<feature type="coiled-coil region" evidence="6">
    <location>
        <begin position="330"/>
        <end position="444"/>
    </location>
</feature>
<reference evidence="11" key="2">
    <citation type="submission" date="2013-07" db="EMBL/GenBank/DDBJ databases">
        <authorList>
            <consortium name="The Broad Institute Genome Sequencing Platform"/>
            <person name="Cuomo C."/>
            <person name="Litvintseva A."/>
            <person name="Chen Y."/>
            <person name="Heitman J."/>
            <person name="Sun S."/>
            <person name="Springer D."/>
            <person name="Dromer F."/>
            <person name="Young S.K."/>
            <person name="Zeng Q."/>
            <person name="Gargeya S."/>
            <person name="Fitzgerald M."/>
            <person name="Abouelleil A."/>
            <person name="Alvarado L."/>
            <person name="Berlin A.M."/>
            <person name="Chapman S.B."/>
            <person name="Dewar J."/>
            <person name="Goldberg J."/>
            <person name="Griggs A."/>
            <person name="Gujja S."/>
            <person name="Hansen M."/>
            <person name="Howarth C."/>
            <person name="Imamovic A."/>
            <person name="Larimer J."/>
            <person name="McCowan C."/>
            <person name="Murphy C."/>
            <person name="Pearson M."/>
            <person name="Priest M."/>
            <person name="Roberts A."/>
            <person name="Saif S."/>
            <person name="Shea T."/>
            <person name="Sykes S."/>
            <person name="Wortman J."/>
            <person name="Nusbaum C."/>
            <person name="Birren B."/>
        </authorList>
    </citation>
    <scope>NUCLEOTIDE SEQUENCE</scope>
    <source>
        <strain evidence="11">CBS 10117</strain>
    </source>
</reference>
<dbReference type="GO" id="GO:0006508">
    <property type="term" value="P:proteolysis"/>
    <property type="evidence" value="ECO:0007669"/>
    <property type="project" value="UniProtKB-KW"/>
</dbReference>
<feature type="domain" description="AAA+ ATPase" evidence="8">
    <location>
        <begin position="117"/>
        <end position="261"/>
    </location>
</feature>
<dbReference type="InterPro" id="IPR003959">
    <property type="entry name" value="ATPase_AAA_core"/>
</dbReference>
<dbReference type="SMART" id="SM00382">
    <property type="entry name" value="AAA"/>
    <property type="match status" value="2"/>
</dbReference>
<dbReference type="EMBL" id="KI894033">
    <property type="protein sequence ID" value="OBR83719.1"/>
    <property type="molecule type" value="Genomic_DNA"/>
</dbReference>
<dbReference type="Gene3D" id="3.40.50.300">
    <property type="entry name" value="P-loop containing nucleotide triphosphate hydrolases"/>
    <property type="match status" value="3"/>
</dbReference>
<dbReference type="InterPro" id="IPR050130">
    <property type="entry name" value="ClpA_ClpB"/>
</dbReference>
<keyword evidence="4 10" id="KW-0067">ATP-binding</keyword>
<comment type="similarity">
    <text evidence="1">Belongs to the ClpA/ClpB family.</text>
</comment>
<dbReference type="KEGG" id="kdj:28969698"/>
<dbReference type="AlphaFoldDB" id="A0A1A6A0Y6"/>
<reference evidence="10" key="1">
    <citation type="submission" date="2013-07" db="EMBL/GenBank/DDBJ databases">
        <title>The Genome Sequence of Cryptococcus dejecticola CBS10117.</title>
        <authorList>
            <consortium name="The Broad Institute Genome Sequencing Platform"/>
            <person name="Cuomo C."/>
            <person name="Litvintseva A."/>
            <person name="Chen Y."/>
            <person name="Heitman J."/>
            <person name="Sun S."/>
            <person name="Springer D."/>
            <person name="Dromer F."/>
            <person name="Young S.K."/>
            <person name="Zeng Q."/>
            <person name="Gargeya S."/>
            <person name="Fitzgerald M."/>
            <person name="Abouelleil A."/>
            <person name="Alvarado L."/>
            <person name="Berlin A.M."/>
            <person name="Chapman S.B."/>
            <person name="Dewar J."/>
            <person name="Goldberg J."/>
            <person name="Griggs A."/>
            <person name="Gujja S."/>
            <person name="Hansen M."/>
            <person name="Howarth C."/>
            <person name="Imamovic A."/>
            <person name="Larimer J."/>
            <person name="McCowan C."/>
            <person name="Murphy C."/>
            <person name="Pearson M."/>
            <person name="Priest M."/>
            <person name="Roberts A."/>
            <person name="Saif S."/>
            <person name="Shea T."/>
            <person name="Sykes S."/>
            <person name="Wortman J."/>
            <person name="Nusbaum C."/>
            <person name="Birren B."/>
        </authorList>
    </citation>
    <scope>NUCLEOTIDE SEQUENCE [LARGE SCALE GENOMIC DNA]</scope>
    <source>
        <strain evidence="10">CBS 10117</strain>
    </source>
</reference>
<dbReference type="InterPro" id="IPR041546">
    <property type="entry name" value="ClpA/ClpB_AAA_lid"/>
</dbReference>
<dbReference type="InterPro" id="IPR027417">
    <property type="entry name" value="P-loop_NTPase"/>
</dbReference>
<evidence type="ECO:0000313" key="12">
    <source>
        <dbReference type="Proteomes" id="UP000078595"/>
    </source>
</evidence>
<dbReference type="SUPFAM" id="SSF52540">
    <property type="entry name" value="P-loop containing nucleoside triphosphate hydrolases"/>
    <property type="match status" value="2"/>
</dbReference>